<proteinExistence type="predicted"/>
<dbReference type="Proteomes" id="UP000237040">
    <property type="component" value="Unassembled WGS sequence"/>
</dbReference>
<evidence type="ECO:0000313" key="2">
    <source>
        <dbReference type="Proteomes" id="UP000237040"/>
    </source>
</evidence>
<sequence length="77" mass="8936">MEEDFFQKIYNFKIEDLHVNVKGKEIIKGVKLSHIIESIKKDKEYKSYIDKINLAGFIERDVNTGFSGGEVKRTEAL</sequence>
<comment type="caution">
    <text evidence="1">The sequence shown here is derived from an EMBL/GenBank/DDBJ whole genome shotgun (WGS) entry which is preliminary data.</text>
</comment>
<organism evidence="1 2">
    <name type="scientific">Caldisericum exile</name>
    <dbReference type="NCBI Taxonomy" id="693075"/>
    <lineage>
        <taxon>Bacteria</taxon>
        <taxon>Pseudomonadati</taxon>
        <taxon>Caldisericota/Cryosericota group</taxon>
        <taxon>Caldisericota</taxon>
        <taxon>Caldisericia</taxon>
        <taxon>Caldisericales</taxon>
        <taxon>Caldisericaceae</taxon>
        <taxon>Caldisericum</taxon>
    </lineage>
</organism>
<accession>A0A2J6WFC2</accession>
<dbReference type="AlphaFoldDB" id="A0A2J6WFC2"/>
<dbReference type="RefSeq" id="WP_424597032.1">
    <property type="nucleotide sequence ID" value="NZ_JBNATC010000018.1"/>
</dbReference>
<gene>
    <name evidence="1" type="ORF">C0189_01470</name>
</gene>
<dbReference type="EMBL" id="PNIL01000022">
    <property type="protein sequence ID" value="PMP68305.1"/>
    <property type="molecule type" value="Genomic_DNA"/>
</dbReference>
<protein>
    <submittedName>
        <fullName evidence="1">Uncharacterized protein</fullName>
    </submittedName>
</protein>
<name>A0A2J6WFC2_9BACT</name>
<reference evidence="1 2" key="1">
    <citation type="submission" date="2018-01" db="EMBL/GenBank/DDBJ databases">
        <title>Metagenomic assembled genomes from two thermal pools in the Uzon Caldera, Kamchatka, Russia.</title>
        <authorList>
            <person name="Wilkins L."/>
            <person name="Ettinger C."/>
        </authorList>
    </citation>
    <scope>NUCLEOTIDE SEQUENCE [LARGE SCALE GENOMIC DNA]</scope>
    <source>
        <strain evidence="1">ZAV-07</strain>
    </source>
</reference>
<evidence type="ECO:0000313" key="1">
    <source>
        <dbReference type="EMBL" id="PMP68305.1"/>
    </source>
</evidence>